<proteinExistence type="predicted"/>
<dbReference type="RefSeq" id="WP_021834042.1">
    <property type="nucleotide sequence ID" value="NZ_CAQL01001125.1"/>
</dbReference>
<organism evidence="1 2">
    <name type="scientific">Crocosphaera watsonii WH 0005</name>
    <dbReference type="NCBI Taxonomy" id="423472"/>
    <lineage>
        <taxon>Bacteria</taxon>
        <taxon>Bacillati</taxon>
        <taxon>Cyanobacteriota</taxon>
        <taxon>Cyanophyceae</taxon>
        <taxon>Oscillatoriophycideae</taxon>
        <taxon>Chroococcales</taxon>
        <taxon>Aphanothecaceae</taxon>
        <taxon>Crocosphaera</taxon>
    </lineage>
</organism>
<accession>T2J3A8</accession>
<comment type="caution">
    <text evidence="1">The sequence shown here is derived from an EMBL/GenBank/DDBJ whole genome shotgun (WGS) entry which is preliminary data.</text>
</comment>
<reference evidence="1 2" key="1">
    <citation type="submission" date="2013-01" db="EMBL/GenBank/DDBJ databases">
        <authorList>
            <person name="Bench S."/>
        </authorList>
    </citation>
    <scope>NUCLEOTIDE SEQUENCE [LARGE SCALE GENOMIC DNA]</scope>
    <source>
        <strain evidence="1 2">WH 0005</strain>
    </source>
</reference>
<name>T2J3A8_CROWT</name>
<evidence type="ECO:0000313" key="1">
    <source>
        <dbReference type="EMBL" id="CCQ58925.1"/>
    </source>
</evidence>
<dbReference type="EMBL" id="CAQL01001125">
    <property type="protein sequence ID" value="CCQ58925.1"/>
    <property type="molecule type" value="Genomic_DNA"/>
</dbReference>
<sequence length="278" mass="33254">MIESTTKIWIERIPSIPDKVIESVGILPDYLEGNHKVILSIQKHELEIISLWLKFYLLGDTKVIPVLVPKHLIFKPLVELILSDLKVLQELYLKLIWYQEIYSSPFEALWWINFELYKNRLEINGILGDVSFSGKRKEFNYYSKEIKKYENEDFSRLKEDIKSPRFFLENTKNLHIETEAEKQIKEFCNNYRANIGIAEGIKRITLETKNFNHWIAYKELSLLLSLTDSHFKRTWEDNNRITSRVMREYRNNPKFKHLKIKTDGSLLFPRSYKTKTWC</sequence>
<dbReference type="Proteomes" id="UP000017981">
    <property type="component" value="Unassembled WGS sequence"/>
</dbReference>
<protein>
    <submittedName>
        <fullName evidence="1">Uncharacterized protein</fullName>
    </submittedName>
</protein>
<reference evidence="1 2" key="2">
    <citation type="submission" date="2013-09" db="EMBL/GenBank/DDBJ databases">
        <title>Whole genome comparison of six Crocosphaera watsonii strains with differing phenotypes.</title>
        <authorList>
            <person name="Bench S.R."/>
            <person name="Heller P."/>
            <person name="Frank I."/>
            <person name="Arciniega M."/>
            <person name="Shilova I.N."/>
            <person name="Zehr J.P."/>
        </authorList>
    </citation>
    <scope>NUCLEOTIDE SEQUENCE [LARGE SCALE GENOMIC DNA]</scope>
    <source>
        <strain evidence="1 2">WH 0005</strain>
    </source>
</reference>
<dbReference type="AlphaFoldDB" id="T2J3A8"/>
<evidence type="ECO:0000313" key="2">
    <source>
        <dbReference type="Proteomes" id="UP000017981"/>
    </source>
</evidence>
<gene>
    <name evidence="1" type="ORF">CWATWH0005_3782</name>
</gene>